<proteinExistence type="predicted"/>
<evidence type="ECO:0000313" key="2">
    <source>
        <dbReference type="EMBL" id="MEM4986343.1"/>
    </source>
</evidence>
<dbReference type="Proteomes" id="UP001495910">
    <property type="component" value="Unassembled WGS sequence"/>
</dbReference>
<accession>A0ABU9PQS7</accession>
<sequence length="65" mass="7452">MAELPNRQQNNTIQVKNEEKSLPQVNRPWHLRAMTSGQSSLQDFIVISPFFTQPANKQAHAPQRP</sequence>
<comment type="caution">
    <text evidence="2">The sequence shown here is derived from an EMBL/GenBank/DDBJ whole genome shotgun (WGS) entry which is preliminary data.</text>
</comment>
<evidence type="ECO:0000256" key="1">
    <source>
        <dbReference type="SAM" id="MobiDB-lite"/>
    </source>
</evidence>
<feature type="region of interest" description="Disordered" evidence="1">
    <location>
        <begin position="1"/>
        <end position="21"/>
    </location>
</feature>
<reference evidence="2 3" key="1">
    <citation type="submission" date="2024-02" db="EMBL/GenBank/DDBJ databases">
        <title>Draft genome sequence of Collimonas sp. strain H4R21, an effective mineral-weathering bacterial strain isolated from the beech rhizosphere.</title>
        <authorList>
            <person name="Morin E."/>
            <person name="Uroz S."/>
            <person name="Leveau J.H.J."/>
            <person name="Kumar R."/>
            <person name="Rey M.W."/>
            <person name="Pham J."/>
        </authorList>
    </citation>
    <scope>NUCLEOTIDE SEQUENCE [LARGE SCALE GENOMIC DNA]</scope>
    <source>
        <strain evidence="2 3">H4R21</strain>
    </source>
</reference>
<dbReference type="RefSeq" id="WP_139220068.1">
    <property type="nucleotide sequence ID" value="NZ_JBANDC010000002.1"/>
</dbReference>
<organism evidence="2 3">
    <name type="scientific">Collimonas rhizosphaerae</name>
    <dbReference type="NCBI Taxonomy" id="3126357"/>
    <lineage>
        <taxon>Bacteria</taxon>
        <taxon>Pseudomonadati</taxon>
        <taxon>Pseudomonadota</taxon>
        <taxon>Betaproteobacteria</taxon>
        <taxon>Burkholderiales</taxon>
        <taxon>Oxalobacteraceae</taxon>
        <taxon>Collimonas</taxon>
    </lineage>
</organism>
<gene>
    <name evidence="2" type="ORF">V8G57_02975</name>
</gene>
<dbReference type="EMBL" id="JBANDC010000002">
    <property type="protein sequence ID" value="MEM4986343.1"/>
    <property type="molecule type" value="Genomic_DNA"/>
</dbReference>
<feature type="compositionally biased region" description="Polar residues" evidence="1">
    <location>
        <begin position="1"/>
        <end position="15"/>
    </location>
</feature>
<name>A0ABU9PQS7_9BURK</name>
<evidence type="ECO:0000313" key="3">
    <source>
        <dbReference type="Proteomes" id="UP001495910"/>
    </source>
</evidence>
<keyword evidence="3" id="KW-1185">Reference proteome</keyword>
<protein>
    <submittedName>
        <fullName evidence="2">Uncharacterized protein</fullName>
    </submittedName>
</protein>